<dbReference type="AlphaFoldDB" id="A0A4V2QB58"/>
<dbReference type="EMBL" id="SLUN01000057">
    <property type="protein sequence ID" value="TCL55142.1"/>
    <property type="molecule type" value="Genomic_DNA"/>
</dbReference>
<dbReference type="RefSeq" id="WP_132017750.1">
    <property type="nucleotide sequence ID" value="NZ_SLUN01000057.1"/>
</dbReference>
<accession>A0A4V2QB58</accession>
<comment type="caution">
    <text evidence="1">The sequence shown here is derived from an EMBL/GenBank/DDBJ whole genome shotgun (WGS) entry which is preliminary data.</text>
</comment>
<proteinExistence type="predicted"/>
<organism evidence="1 2">
    <name type="scientific">Hydrogenispora ethanolica</name>
    <dbReference type="NCBI Taxonomy" id="1082276"/>
    <lineage>
        <taxon>Bacteria</taxon>
        <taxon>Bacillati</taxon>
        <taxon>Bacillota</taxon>
        <taxon>Hydrogenispora</taxon>
    </lineage>
</organism>
<evidence type="ECO:0000313" key="1">
    <source>
        <dbReference type="EMBL" id="TCL55142.1"/>
    </source>
</evidence>
<reference evidence="1 2" key="1">
    <citation type="submission" date="2019-03" db="EMBL/GenBank/DDBJ databases">
        <title>Genomic Encyclopedia of Type Strains, Phase IV (KMG-IV): sequencing the most valuable type-strain genomes for metagenomic binning, comparative biology and taxonomic classification.</title>
        <authorList>
            <person name="Goeker M."/>
        </authorList>
    </citation>
    <scope>NUCLEOTIDE SEQUENCE [LARGE SCALE GENOMIC DNA]</scope>
    <source>
        <strain evidence="1 2">LX-B</strain>
    </source>
</reference>
<sequence>MQATQKEGFWRSGFRRLNEAFRWDNPTVGYYRMPDLEEQLEEARREWRYAKLYFNCVTEPDLIDHAVLNLGAAEKKYIYLLKQAKATGLNVKPAMANR</sequence>
<dbReference type="Pfam" id="PF10704">
    <property type="entry name" value="DUF2508"/>
    <property type="match status" value="1"/>
</dbReference>
<dbReference type="Proteomes" id="UP000295008">
    <property type="component" value="Unassembled WGS sequence"/>
</dbReference>
<evidence type="ECO:0000313" key="2">
    <source>
        <dbReference type="Proteomes" id="UP000295008"/>
    </source>
</evidence>
<gene>
    <name evidence="1" type="ORF">EDC14_10579</name>
</gene>
<keyword evidence="2" id="KW-1185">Reference proteome</keyword>
<dbReference type="InterPro" id="IPR019644">
    <property type="entry name" value="DUF2508"/>
</dbReference>
<protein>
    <submittedName>
        <fullName evidence="1">Uncharacterized protein DUF2508</fullName>
    </submittedName>
</protein>
<dbReference type="OrthoDB" id="1809893at2"/>
<name>A0A4V2QB58_HYDET</name>